<organism evidence="9 10">
    <name type="scientific">Micropruina glycogenica</name>
    <dbReference type="NCBI Taxonomy" id="75385"/>
    <lineage>
        <taxon>Bacteria</taxon>
        <taxon>Bacillati</taxon>
        <taxon>Actinomycetota</taxon>
        <taxon>Actinomycetes</taxon>
        <taxon>Propionibacteriales</taxon>
        <taxon>Nocardioidaceae</taxon>
        <taxon>Micropruina</taxon>
    </lineage>
</organism>
<feature type="transmembrane region" description="Helical" evidence="8">
    <location>
        <begin position="20"/>
        <end position="39"/>
    </location>
</feature>
<dbReference type="PIRSF" id="PIRSF010361">
    <property type="entry name" value="UCP010361"/>
    <property type="match status" value="1"/>
</dbReference>
<evidence type="ECO:0008006" key="11">
    <source>
        <dbReference type="Google" id="ProtNLM"/>
    </source>
</evidence>
<dbReference type="Pfam" id="PF09594">
    <property type="entry name" value="GT87"/>
    <property type="match status" value="1"/>
</dbReference>
<keyword evidence="5 8" id="KW-1133">Transmembrane helix</keyword>
<sequence>MSTAQALGGALGRRAERNGVWFNPPPWVLLAGTVSYLVLMLRQLPCQLGGSVYKMMCYSDITPLFYARGLAEGKVPFITADVEYPVLTGAFMDVARRITLALGGQIGPDVPASEMSQAAAIFAGVNAVLLFGFFIVLLWAHLQLSRPWDAMMIALAPAVMTTGLINWDFMVLAFTSLGLVSWARKRPIGAGVWLGLGIAAKLYPLLLFVILAVLCFRSGRLRTFWLAVAGAAGSWVAVNLPVYVLSPSGWLYFWTFNVDRGADLGSIWYLLSLAGHPIDDVSSAQTVLMVIGTAAICALLLLAPRRPRLAQGFLLLMVWFLIINKVYSPQYVLWLLPFVVLARPRWRDWLIWSAAELIYFGAIWAHLDGTLSSGSGGNGLYMASIVVRIAGQLWIAGLVVRDIYQPEFDPVRNPQWGTRHALAEKRLDDPDGGELDEATDARWMRVVPWLR</sequence>
<evidence type="ECO:0000256" key="1">
    <source>
        <dbReference type="ARBA" id="ARBA00004651"/>
    </source>
</evidence>
<keyword evidence="4 8" id="KW-0812">Transmembrane</keyword>
<feature type="transmembrane region" description="Helical" evidence="8">
    <location>
        <begin position="349"/>
        <end position="367"/>
    </location>
</feature>
<proteinExistence type="inferred from homology"/>
<dbReference type="GO" id="GO:0005886">
    <property type="term" value="C:plasma membrane"/>
    <property type="evidence" value="ECO:0007669"/>
    <property type="project" value="UniProtKB-SubCell"/>
</dbReference>
<dbReference type="RefSeq" id="WP_105186666.1">
    <property type="nucleotide sequence ID" value="NZ_BAAAGO010000006.1"/>
</dbReference>
<feature type="transmembrane region" description="Helical" evidence="8">
    <location>
        <begin position="379"/>
        <end position="400"/>
    </location>
</feature>
<protein>
    <recommendedName>
        <fullName evidence="11">DUF2029 domain-containing protein</fullName>
    </recommendedName>
</protein>
<gene>
    <name evidence="9" type="ORF">MPLG2_3047</name>
</gene>
<dbReference type="GO" id="GO:0016758">
    <property type="term" value="F:hexosyltransferase activity"/>
    <property type="evidence" value="ECO:0007669"/>
    <property type="project" value="InterPro"/>
</dbReference>
<evidence type="ECO:0000256" key="2">
    <source>
        <dbReference type="ARBA" id="ARBA00022475"/>
    </source>
</evidence>
<name>A0A2N9JKU1_9ACTN</name>
<keyword evidence="6 8" id="KW-0472">Membrane</keyword>
<evidence type="ECO:0000256" key="3">
    <source>
        <dbReference type="ARBA" id="ARBA00022679"/>
    </source>
</evidence>
<evidence type="ECO:0000256" key="7">
    <source>
        <dbReference type="ARBA" id="ARBA00024033"/>
    </source>
</evidence>
<dbReference type="KEGG" id="mgg:MPLG2_3047"/>
<evidence type="ECO:0000256" key="4">
    <source>
        <dbReference type="ARBA" id="ARBA00022692"/>
    </source>
</evidence>
<keyword evidence="10" id="KW-1185">Reference proteome</keyword>
<dbReference type="EMBL" id="LT985188">
    <property type="protein sequence ID" value="SPD88077.1"/>
    <property type="molecule type" value="Genomic_DNA"/>
</dbReference>
<dbReference type="Proteomes" id="UP000238164">
    <property type="component" value="Chromosome 1"/>
</dbReference>
<dbReference type="InterPro" id="IPR018584">
    <property type="entry name" value="GT87"/>
</dbReference>
<comment type="subcellular location">
    <subcellularLocation>
        <location evidence="1">Cell membrane</location>
        <topology evidence="1">Multi-pass membrane protein</topology>
    </subcellularLocation>
</comment>
<evidence type="ECO:0000256" key="6">
    <source>
        <dbReference type="ARBA" id="ARBA00023136"/>
    </source>
</evidence>
<feature type="transmembrane region" description="Helical" evidence="8">
    <location>
        <begin position="223"/>
        <end position="245"/>
    </location>
</feature>
<evidence type="ECO:0000313" key="10">
    <source>
        <dbReference type="Proteomes" id="UP000238164"/>
    </source>
</evidence>
<reference evidence="9 10" key="1">
    <citation type="submission" date="2018-02" db="EMBL/GenBank/DDBJ databases">
        <authorList>
            <person name="Cohen D.B."/>
            <person name="Kent A.D."/>
        </authorList>
    </citation>
    <scope>NUCLEOTIDE SEQUENCE [LARGE SCALE GENOMIC DNA]</scope>
    <source>
        <strain evidence="9">1</strain>
    </source>
</reference>
<keyword evidence="3" id="KW-0808">Transferase</keyword>
<feature type="transmembrane region" description="Helical" evidence="8">
    <location>
        <begin position="192"/>
        <end position="216"/>
    </location>
</feature>
<feature type="transmembrane region" description="Helical" evidence="8">
    <location>
        <begin position="152"/>
        <end position="180"/>
    </location>
</feature>
<accession>A0A2N9JKU1</accession>
<dbReference type="InterPro" id="IPR016570">
    <property type="entry name" value="UCP010361"/>
</dbReference>
<feature type="transmembrane region" description="Helical" evidence="8">
    <location>
        <begin position="118"/>
        <end position="140"/>
    </location>
</feature>
<evidence type="ECO:0000256" key="5">
    <source>
        <dbReference type="ARBA" id="ARBA00022989"/>
    </source>
</evidence>
<keyword evidence="2" id="KW-1003">Cell membrane</keyword>
<comment type="similarity">
    <text evidence="7">Belongs to the glycosyltransferase 87 family.</text>
</comment>
<dbReference type="OrthoDB" id="3348156at2"/>
<dbReference type="AlphaFoldDB" id="A0A2N9JKU1"/>
<evidence type="ECO:0000313" key="9">
    <source>
        <dbReference type="EMBL" id="SPD88077.1"/>
    </source>
</evidence>
<evidence type="ECO:0000256" key="8">
    <source>
        <dbReference type="SAM" id="Phobius"/>
    </source>
</evidence>
<feature type="transmembrane region" description="Helical" evidence="8">
    <location>
        <begin position="283"/>
        <end position="303"/>
    </location>
</feature>
<feature type="transmembrane region" description="Helical" evidence="8">
    <location>
        <begin position="309"/>
        <end position="328"/>
    </location>
</feature>